<keyword evidence="1" id="KW-0472">Membrane</keyword>
<dbReference type="Proteomes" id="UP001320119">
    <property type="component" value="Chromosome"/>
</dbReference>
<gene>
    <name evidence="2" type="ORF">MARGE09_P1361</name>
</gene>
<keyword evidence="1" id="KW-1133">Transmembrane helix</keyword>
<protein>
    <recommendedName>
        <fullName evidence="4">Transmembrane protein</fullName>
    </recommendedName>
</protein>
<sequence>MIEHKTTDNPDYDVLDGFVLYDDTMLFKVQPNQTLFFLQVLFWGFFGFLLPVVTVGLVEITDTYLFIFFILLEMSIIYAGYKWFPKKIRDTYEGIGIDYYTECILHGHFDLDSHKFTPKQSYSLDQISPYLKNRVGPKGVRTYQSLILTCKNRESSVEFDLFSGCYDRNSREILTNRWHTIYSFMVGDLLDVLV</sequence>
<feature type="transmembrane region" description="Helical" evidence="1">
    <location>
        <begin position="64"/>
        <end position="81"/>
    </location>
</feature>
<evidence type="ECO:0000313" key="2">
    <source>
        <dbReference type="EMBL" id="BCD97160.1"/>
    </source>
</evidence>
<feature type="transmembrane region" description="Helical" evidence="1">
    <location>
        <begin position="35"/>
        <end position="58"/>
    </location>
</feature>
<organism evidence="2 3">
    <name type="scientific">Marinagarivorans cellulosilyticus</name>
    <dbReference type="NCBI Taxonomy" id="2721545"/>
    <lineage>
        <taxon>Bacteria</taxon>
        <taxon>Pseudomonadati</taxon>
        <taxon>Pseudomonadota</taxon>
        <taxon>Gammaproteobacteria</taxon>
        <taxon>Cellvibrionales</taxon>
        <taxon>Cellvibrionaceae</taxon>
        <taxon>Marinagarivorans</taxon>
    </lineage>
</organism>
<evidence type="ECO:0008006" key="4">
    <source>
        <dbReference type="Google" id="ProtNLM"/>
    </source>
</evidence>
<evidence type="ECO:0000256" key="1">
    <source>
        <dbReference type="SAM" id="Phobius"/>
    </source>
</evidence>
<accession>A0AAN1WGK7</accession>
<dbReference type="RefSeq" id="WP_236986635.1">
    <property type="nucleotide sequence ID" value="NZ_AP023086.1"/>
</dbReference>
<keyword evidence="1" id="KW-0812">Transmembrane</keyword>
<dbReference type="AlphaFoldDB" id="A0AAN1WGK7"/>
<evidence type="ECO:0000313" key="3">
    <source>
        <dbReference type="Proteomes" id="UP001320119"/>
    </source>
</evidence>
<proteinExistence type="predicted"/>
<reference evidence="2 3" key="1">
    <citation type="journal article" date="2022" name="IScience">
        <title>An ultrasensitive nanofiber-based assay for enzymatic hydrolysis and deep-sea microbial degradation of cellulose.</title>
        <authorList>
            <person name="Tsudome M."/>
            <person name="Tachioka M."/>
            <person name="Miyazaki M."/>
            <person name="Uchimura K."/>
            <person name="Tsuda M."/>
            <person name="Takaki Y."/>
            <person name="Deguchi S."/>
        </authorList>
    </citation>
    <scope>NUCLEOTIDE SEQUENCE [LARGE SCALE GENOMIC DNA]</scope>
    <source>
        <strain evidence="2 3">GE09</strain>
    </source>
</reference>
<dbReference type="EMBL" id="AP023086">
    <property type="protein sequence ID" value="BCD97160.1"/>
    <property type="molecule type" value="Genomic_DNA"/>
</dbReference>
<dbReference type="KEGG" id="marq:MARGE09_P1361"/>
<keyword evidence="3" id="KW-1185">Reference proteome</keyword>
<name>A0AAN1WGK7_9GAMM</name>